<keyword evidence="3" id="KW-1185">Reference proteome</keyword>
<protein>
    <recommendedName>
        <fullName evidence="4">EpsG family protein</fullName>
    </recommendedName>
</protein>
<evidence type="ECO:0000313" key="2">
    <source>
        <dbReference type="EMBL" id="CAL2107961.1"/>
    </source>
</evidence>
<feature type="transmembrane region" description="Helical" evidence="1">
    <location>
        <begin position="120"/>
        <end position="141"/>
    </location>
</feature>
<accession>A0ABM9PQE3</accession>
<sequence>MTYKTLLSLLKVSSFFIFAGRAYQHLIWDAPYRSLFWDQKLLEPIINLVFDTTWQKYVTDLNTDLSIQILTRCVGCLYVVCAVLSLTITGSTKNWQRNILKLGAVSLVFLSLLLTKEKFYHLIMFFEHTIQFGIPIALLYFIKNKNKEKLIFALKICIALTFACHGMYAIGVFYPLPASFVTMTLNILPVTENMAKSLLFIAGILDFIIALFIFIPKLAKPTLIYAAFWGFITALARIISGLHYEVSLNMVHQYLYLVIYRIPHGLIPLLVYMYIIKTRYKSGLTLKENFVRKTVNS</sequence>
<keyword evidence="1" id="KW-0812">Transmembrane</keyword>
<reference evidence="2 3" key="1">
    <citation type="submission" date="2024-05" db="EMBL/GenBank/DDBJ databases">
        <authorList>
            <person name="Duchaud E."/>
        </authorList>
    </citation>
    <scope>NUCLEOTIDE SEQUENCE [LARGE SCALE GENOMIC DNA]</scope>
    <source>
        <strain evidence="2">Ena-SAMPLE-TAB-13-05-2024-13:56:06:370-140305</strain>
    </source>
</reference>
<dbReference type="EMBL" id="CAXJRC010000042">
    <property type="protein sequence ID" value="CAL2107961.1"/>
    <property type="molecule type" value="Genomic_DNA"/>
</dbReference>
<keyword evidence="1" id="KW-0472">Membrane</keyword>
<comment type="caution">
    <text evidence="2">The sequence shown here is derived from an EMBL/GenBank/DDBJ whole genome shotgun (WGS) entry which is preliminary data.</text>
</comment>
<dbReference type="Proteomes" id="UP001497602">
    <property type="component" value="Unassembled WGS sequence"/>
</dbReference>
<feature type="transmembrane region" description="Helical" evidence="1">
    <location>
        <begin position="98"/>
        <end position="114"/>
    </location>
</feature>
<dbReference type="RefSeq" id="WP_348703054.1">
    <property type="nucleotide sequence ID" value="NZ_CAXIYA010000011.1"/>
</dbReference>
<proteinExistence type="predicted"/>
<feature type="transmembrane region" description="Helical" evidence="1">
    <location>
        <begin position="222"/>
        <end position="242"/>
    </location>
</feature>
<evidence type="ECO:0000313" key="3">
    <source>
        <dbReference type="Proteomes" id="UP001497602"/>
    </source>
</evidence>
<feature type="transmembrane region" description="Helical" evidence="1">
    <location>
        <begin position="254"/>
        <end position="275"/>
    </location>
</feature>
<name>A0ABM9PQE3_9FLAO</name>
<gene>
    <name evidence="2" type="ORF">T190115A13A_50203</name>
</gene>
<evidence type="ECO:0000256" key="1">
    <source>
        <dbReference type="SAM" id="Phobius"/>
    </source>
</evidence>
<organism evidence="2 3">
    <name type="scientific">Tenacibaculum vairaonense</name>
    <dbReference type="NCBI Taxonomy" id="3137860"/>
    <lineage>
        <taxon>Bacteria</taxon>
        <taxon>Pseudomonadati</taxon>
        <taxon>Bacteroidota</taxon>
        <taxon>Flavobacteriia</taxon>
        <taxon>Flavobacteriales</taxon>
        <taxon>Flavobacteriaceae</taxon>
        <taxon>Tenacibaculum</taxon>
    </lineage>
</organism>
<evidence type="ECO:0008006" key="4">
    <source>
        <dbReference type="Google" id="ProtNLM"/>
    </source>
</evidence>
<keyword evidence="1" id="KW-1133">Transmembrane helix</keyword>
<feature type="transmembrane region" description="Helical" evidence="1">
    <location>
        <begin position="65"/>
        <end position="86"/>
    </location>
</feature>
<feature type="transmembrane region" description="Helical" evidence="1">
    <location>
        <begin position="153"/>
        <end position="174"/>
    </location>
</feature>
<feature type="transmembrane region" description="Helical" evidence="1">
    <location>
        <begin position="194"/>
        <end position="215"/>
    </location>
</feature>